<evidence type="ECO:0000256" key="6">
    <source>
        <dbReference type="ARBA" id="ARBA00023136"/>
    </source>
</evidence>
<dbReference type="InterPro" id="IPR014743">
    <property type="entry name" value="Cl-channel_core"/>
</dbReference>
<keyword evidence="9" id="KW-0407">Ion channel</keyword>
<dbReference type="AlphaFoldDB" id="A0A6N2YUW1"/>
<dbReference type="SUPFAM" id="SSF81340">
    <property type="entry name" value="Clc chloride channel"/>
    <property type="match status" value="1"/>
</dbReference>
<protein>
    <submittedName>
        <fullName evidence="11">H(+)/Cl(-) exchange transporter ClcA</fullName>
    </submittedName>
</protein>
<dbReference type="RefSeq" id="WP_156564517.1">
    <property type="nucleotide sequence ID" value="NZ_CACRTZ010000002.1"/>
</dbReference>
<dbReference type="PANTHER" id="PTHR43427">
    <property type="entry name" value="CHLORIDE CHANNEL PROTEIN CLC-E"/>
    <property type="match status" value="1"/>
</dbReference>
<keyword evidence="4 10" id="KW-1133">Transmembrane helix</keyword>
<feature type="transmembrane region" description="Helical" evidence="10">
    <location>
        <begin position="107"/>
        <end position="126"/>
    </location>
</feature>
<feature type="transmembrane region" description="Helical" evidence="10">
    <location>
        <begin position="305"/>
        <end position="323"/>
    </location>
</feature>
<feature type="transmembrane region" description="Helical" evidence="10">
    <location>
        <begin position="68"/>
        <end position="86"/>
    </location>
</feature>
<dbReference type="GO" id="GO:0034707">
    <property type="term" value="C:chloride channel complex"/>
    <property type="evidence" value="ECO:0007669"/>
    <property type="project" value="UniProtKB-KW"/>
</dbReference>
<name>A0A6N2YUW1_9ENTR</name>
<keyword evidence="2" id="KW-0813">Transport</keyword>
<keyword evidence="5" id="KW-0406">Ion transport</keyword>
<dbReference type="InterPro" id="IPR050368">
    <property type="entry name" value="ClC-type_chloride_channel"/>
</dbReference>
<dbReference type="CDD" id="cd01033">
    <property type="entry name" value="ClC_like"/>
    <property type="match status" value="1"/>
</dbReference>
<evidence type="ECO:0000256" key="1">
    <source>
        <dbReference type="ARBA" id="ARBA00004141"/>
    </source>
</evidence>
<keyword evidence="3 10" id="KW-0812">Transmembrane</keyword>
<dbReference type="InterPro" id="IPR001807">
    <property type="entry name" value="ClC"/>
</dbReference>
<accession>A0A6N2YUW1</accession>
<dbReference type="PRINTS" id="PR00762">
    <property type="entry name" value="CLCHANNEL"/>
</dbReference>
<comment type="subcellular location">
    <subcellularLocation>
        <location evidence="1">Membrane</location>
        <topology evidence="1">Multi-pass membrane protein</topology>
    </subcellularLocation>
</comment>
<proteinExistence type="predicted"/>
<keyword evidence="6 10" id="KW-0472">Membrane</keyword>
<evidence type="ECO:0000256" key="7">
    <source>
        <dbReference type="ARBA" id="ARBA00023173"/>
    </source>
</evidence>
<keyword evidence="7" id="KW-0869">Chloride channel</keyword>
<evidence type="ECO:0000256" key="4">
    <source>
        <dbReference type="ARBA" id="ARBA00022989"/>
    </source>
</evidence>
<evidence type="ECO:0000256" key="9">
    <source>
        <dbReference type="ARBA" id="ARBA00023303"/>
    </source>
</evidence>
<feature type="transmembrane region" description="Helical" evidence="10">
    <location>
        <begin position="191"/>
        <end position="211"/>
    </location>
</feature>
<feature type="transmembrane region" description="Helical" evidence="10">
    <location>
        <begin position="159"/>
        <end position="184"/>
    </location>
</feature>
<dbReference type="EMBL" id="CACRTZ010000002">
    <property type="protein sequence ID" value="VYT70759.1"/>
    <property type="molecule type" value="Genomic_DNA"/>
</dbReference>
<gene>
    <name evidence="11" type="primary">clcA_1</name>
    <name evidence="11" type="ORF">EMLFYP7_00412</name>
</gene>
<sequence>MIFHTRKIYWLQRWAALFLTGILSGLGGMLLAMLMHEIQHLAYGYSQHRLISPQTFLKGVTDASAQRRFIVLMAAGVIAGVGWWLLARYGRKRVTIAAAVASPDKPMPLLTTLIHIILQIVTVALGSPLGREVAPREAGALFAGRIARRLRLSPEDCRLMIACGAGAGLAAVYNVPLAGAIFTLEVLLVSVSWDAAIAALATSALAAWVASLGLGDEHQYHFTAEFAAGSLVYWALLSGPLIGVCAWLFRRMTQSARNRVRTDWQMPVFSLLAFTLLAVCAMWFPQLPGNGKGAAQLSLDGSLTAALAATLLVLKVVIICAVIRGGAAGGLLTPGLAVGGLLGTLLYLVAGGFFPGGDVESFALLGATSFLAASTHMPVTAIALVMESTRMDHSFLVPVALAVAGAYATCRGLESRHRL</sequence>
<feature type="transmembrane region" description="Helical" evidence="10">
    <location>
        <begin position="231"/>
        <end position="249"/>
    </location>
</feature>
<evidence type="ECO:0000256" key="10">
    <source>
        <dbReference type="SAM" id="Phobius"/>
    </source>
</evidence>
<dbReference type="Pfam" id="PF00654">
    <property type="entry name" value="Voltage_CLC"/>
    <property type="match status" value="1"/>
</dbReference>
<organism evidence="11">
    <name type="scientific">Phytobacter massiliensis</name>
    <dbReference type="NCBI Taxonomy" id="1485952"/>
    <lineage>
        <taxon>Bacteria</taxon>
        <taxon>Pseudomonadati</taxon>
        <taxon>Pseudomonadota</taxon>
        <taxon>Gammaproteobacteria</taxon>
        <taxon>Enterobacterales</taxon>
        <taxon>Enterobacteriaceae</taxon>
        <taxon>Phytobacter</taxon>
    </lineage>
</organism>
<evidence type="ECO:0000256" key="8">
    <source>
        <dbReference type="ARBA" id="ARBA00023214"/>
    </source>
</evidence>
<evidence type="ECO:0000256" key="2">
    <source>
        <dbReference type="ARBA" id="ARBA00022448"/>
    </source>
</evidence>
<evidence type="ECO:0000313" key="11">
    <source>
        <dbReference type="EMBL" id="VYT70759.1"/>
    </source>
</evidence>
<dbReference type="GO" id="GO:0005254">
    <property type="term" value="F:chloride channel activity"/>
    <property type="evidence" value="ECO:0007669"/>
    <property type="project" value="UniProtKB-KW"/>
</dbReference>
<reference evidence="11" key="1">
    <citation type="submission" date="2019-11" db="EMBL/GenBank/DDBJ databases">
        <authorList>
            <person name="Feng L."/>
        </authorList>
    </citation>
    <scope>NUCLEOTIDE SEQUENCE</scope>
    <source>
        <strain evidence="11">EMassiliensisLFYP7</strain>
    </source>
</reference>
<dbReference type="Gene3D" id="1.10.3080.10">
    <property type="entry name" value="Clc chloride channel"/>
    <property type="match status" value="1"/>
</dbReference>
<feature type="transmembrane region" description="Helical" evidence="10">
    <location>
        <begin position="362"/>
        <end position="386"/>
    </location>
</feature>
<keyword evidence="8" id="KW-0868">Chloride</keyword>
<feature type="transmembrane region" description="Helical" evidence="10">
    <location>
        <begin position="330"/>
        <end position="350"/>
    </location>
</feature>
<evidence type="ECO:0000256" key="3">
    <source>
        <dbReference type="ARBA" id="ARBA00022692"/>
    </source>
</evidence>
<evidence type="ECO:0000256" key="5">
    <source>
        <dbReference type="ARBA" id="ARBA00023065"/>
    </source>
</evidence>
<feature type="transmembrane region" description="Helical" evidence="10">
    <location>
        <begin position="269"/>
        <end position="285"/>
    </location>
</feature>
<dbReference type="PANTHER" id="PTHR43427:SF6">
    <property type="entry name" value="CHLORIDE CHANNEL PROTEIN CLC-E"/>
    <property type="match status" value="1"/>
</dbReference>